<dbReference type="GO" id="GO:0000156">
    <property type="term" value="F:phosphorelay response regulator activity"/>
    <property type="evidence" value="ECO:0007669"/>
    <property type="project" value="TreeGrafter"/>
</dbReference>
<dbReference type="InterPro" id="IPR004358">
    <property type="entry name" value="Sig_transdc_His_kin-like_C"/>
</dbReference>
<keyword evidence="7" id="KW-0547">Nucleotide-binding</keyword>
<dbReference type="PRINTS" id="PR00344">
    <property type="entry name" value="BCTRLSENSOR"/>
</dbReference>
<evidence type="ECO:0000256" key="3">
    <source>
        <dbReference type="ARBA" id="ARBA00012438"/>
    </source>
</evidence>
<dbReference type="GO" id="GO:0000155">
    <property type="term" value="F:phosphorelay sensor kinase activity"/>
    <property type="evidence" value="ECO:0007669"/>
    <property type="project" value="InterPro"/>
</dbReference>
<evidence type="ECO:0000256" key="6">
    <source>
        <dbReference type="ARBA" id="ARBA00022692"/>
    </source>
</evidence>
<comment type="caution">
    <text evidence="14">The sequence shown here is derived from an EMBL/GenBank/DDBJ whole genome shotgun (WGS) entry which is preliminary data.</text>
</comment>
<keyword evidence="5" id="KW-0808">Transferase</keyword>
<dbReference type="Gene3D" id="3.30.450.20">
    <property type="entry name" value="PAS domain"/>
    <property type="match status" value="1"/>
</dbReference>
<dbReference type="InterPro" id="IPR035965">
    <property type="entry name" value="PAS-like_dom_sf"/>
</dbReference>
<dbReference type="Pfam" id="PF02518">
    <property type="entry name" value="HATPase_c"/>
    <property type="match status" value="1"/>
</dbReference>
<dbReference type="GO" id="GO:0007234">
    <property type="term" value="P:osmosensory signaling via phosphorelay pathway"/>
    <property type="evidence" value="ECO:0007669"/>
    <property type="project" value="TreeGrafter"/>
</dbReference>
<dbReference type="GO" id="GO:0005524">
    <property type="term" value="F:ATP binding"/>
    <property type="evidence" value="ECO:0007669"/>
    <property type="project" value="UniProtKB-KW"/>
</dbReference>
<evidence type="ECO:0000256" key="4">
    <source>
        <dbReference type="ARBA" id="ARBA00022553"/>
    </source>
</evidence>
<keyword evidence="10" id="KW-1133">Transmembrane helix</keyword>
<gene>
    <name evidence="14" type="ORF">KDI_21740</name>
</gene>
<dbReference type="AlphaFoldDB" id="A0A5A5TAS9"/>
<keyword evidence="6" id="KW-0812">Transmembrane</keyword>
<evidence type="ECO:0000256" key="2">
    <source>
        <dbReference type="ARBA" id="ARBA00004141"/>
    </source>
</evidence>
<evidence type="ECO:0000256" key="11">
    <source>
        <dbReference type="ARBA" id="ARBA00023012"/>
    </source>
</evidence>
<dbReference type="FunFam" id="1.10.287.130:FF:000001">
    <property type="entry name" value="Two-component sensor histidine kinase"/>
    <property type="match status" value="1"/>
</dbReference>
<comment type="subcellular location">
    <subcellularLocation>
        <location evidence="2">Membrane</location>
        <topology evidence="2">Multi-pass membrane protein</topology>
    </subcellularLocation>
</comment>
<dbReference type="PANTHER" id="PTHR42878:SF7">
    <property type="entry name" value="SENSOR HISTIDINE KINASE GLRK"/>
    <property type="match status" value="1"/>
</dbReference>
<dbReference type="EC" id="2.7.13.3" evidence="3"/>
<dbReference type="SMART" id="SM00387">
    <property type="entry name" value="HATPase_c"/>
    <property type="match status" value="1"/>
</dbReference>
<dbReference type="SUPFAM" id="SSF55781">
    <property type="entry name" value="GAF domain-like"/>
    <property type="match status" value="1"/>
</dbReference>
<evidence type="ECO:0000256" key="7">
    <source>
        <dbReference type="ARBA" id="ARBA00022741"/>
    </source>
</evidence>
<dbReference type="Pfam" id="PF13185">
    <property type="entry name" value="GAF_2"/>
    <property type="match status" value="1"/>
</dbReference>
<dbReference type="Gene3D" id="3.30.450.40">
    <property type="match status" value="1"/>
</dbReference>
<keyword evidence="15" id="KW-1185">Reference proteome</keyword>
<dbReference type="CDD" id="cd00075">
    <property type="entry name" value="HATPase"/>
    <property type="match status" value="1"/>
</dbReference>
<dbReference type="SMART" id="SM00388">
    <property type="entry name" value="HisKA"/>
    <property type="match status" value="1"/>
</dbReference>
<dbReference type="SUPFAM" id="SSF47384">
    <property type="entry name" value="Homodimeric domain of signal transducing histidine kinase"/>
    <property type="match status" value="1"/>
</dbReference>
<dbReference type="Pfam" id="PF00512">
    <property type="entry name" value="HisKA"/>
    <property type="match status" value="1"/>
</dbReference>
<dbReference type="GO" id="GO:0030295">
    <property type="term" value="F:protein kinase activator activity"/>
    <property type="evidence" value="ECO:0007669"/>
    <property type="project" value="TreeGrafter"/>
</dbReference>
<dbReference type="InterPro" id="IPR000014">
    <property type="entry name" value="PAS"/>
</dbReference>
<dbReference type="InterPro" id="IPR050351">
    <property type="entry name" value="BphY/WalK/GraS-like"/>
</dbReference>
<evidence type="ECO:0000256" key="12">
    <source>
        <dbReference type="ARBA" id="ARBA00023136"/>
    </source>
</evidence>
<dbReference type="InterPro" id="IPR003594">
    <property type="entry name" value="HATPase_dom"/>
</dbReference>
<feature type="domain" description="Histidine kinase" evidence="13">
    <location>
        <begin position="347"/>
        <end position="577"/>
    </location>
</feature>
<dbReference type="InterPro" id="IPR036890">
    <property type="entry name" value="HATPase_C_sf"/>
</dbReference>
<keyword evidence="11" id="KW-0902">Two-component regulatory system</keyword>
<dbReference type="CDD" id="cd00082">
    <property type="entry name" value="HisKA"/>
    <property type="match status" value="1"/>
</dbReference>
<dbReference type="RefSeq" id="WP_149401595.1">
    <property type="nucleotide sequence ID" value="NZ_BIXY01000027.1"/>
</dbReference>
<dbReference type="InterPro" id="IPR029016">
    <property type="entry name" value="GAF-like_dom_sf"/>
</dbReference>
<dbReference type="InterPro" id="IPR036097">
    <property type="entry name" value="HisK_dim/P_sf"/>
</dbReference>
<dbReference type="CDD" id="cd00130">
    <property type="entry name" value="PAS"/>
    <property type="match status" value="1"/>
</dbReference>
<dbReference type="InterPro" id="IPR003661">
    <property type="entry name" value="HisK_dim/P_dom"/>
</dbReference>
<organism evidence="14 15">
    <name type="scientific">Dictyobacter arantiisoli</name>
    <dbReference type="NCBI Taxonomy" id="2014874"/>
    <lineage>
        <taxon>Bacteria</taxon>
        <taxon>Bacillati</taxon>
        <taxon>Chloroflexota</taxon>
        <taxon>Ktedonobacteria</taxon>
        <taxon>Ktedonobacterales</taxon>
        <taxon>Dictyobacteraceae</taxon>
        <taxon>Dictyobacter</taxon>
    </lineage>
</organism>
<evidence type="ECO:0000256" key="8">
    <source>
        <dbReference type="ARBA" id="ARBA00022777"/>
    </source>
</evidence>
<accession>A0A5A5TAS9</accession>
<proteinExistence type="predicted"/>
<dbReference type="InterPro" id="IPR005467">
    <property type="entry name" value="His_kinase_dom"/>
</dbReference>
<dbReference type="PANTHER" id="PTHR42878">
    <property type="entry name" value="TWO-COMPONENT HISTIDINE KINASE"/>
    <property type="match status" value="1"/>
</dbReference>
<dbReference type="Gene3D" id="3.30.565.10">
    <property type="entry name" value="Histidine kinase-like ATPase, C-terminal domain"/>
    <property type="match status" value="1"/>
</dbReference>
<evidence type="ECO:0000313" key="15">
    <source>
        <dbReference type="Proteomes" id="UP000322530"/>
    </source>
</evidence>
<keyword evidence="12" id="KW-0472">Membrane</keyword>
<dbReference type="SMART" id="SM00065">
    <property type="entry name" value="GAF"/>
    <property type="match status" value="1"/>
</dbReference>
<evidence type="ECO:0000256" key="9">
    <source>
        <dbReference type="ARBA" id="ARBA00022840"/>
    </source>
</evidence>
<keyword evidence="4" id="KW-0597">Phosphoprotein</keyword>
<dbReference type="SUPFAM" id="SSF55874">
    <property type="entry name" value="ATPase domain of HSP90 chaperone/DNA topoisomerase II/histidine kinase"/>
    <property type="match status" value="1"/>
</dbReference>
<evidence type="ECO:0000256" key="5">
    <source>
        <dbReference type="ARBA" id="ARBA00022679"/>
    </source>
</evidence>
<keyword evidence="8" id="KW-0418">Kinase</keyword>
<dbReference type="PROSITE" id="PS50109">
    <property type="entry name" value="HIS_KIN"/>
    <property type="match status" value="1"/>
</dbReference>
<dbReference type="FunFam" id="3.30.565.10:FF:000006">
    <property type="entry name" value="Sensor histidine kinase WalK"/>
    <property type="match status" value="1"/>
</dbReference>
<dbReference type="SMART" id="SM00091">
    <property type="entry name" value="PAS"/>
    <property type="match status" value="1"/>
</dbReference>
<dbReference type="EMBL" id="BIXY01000027">
    <property type="protein sequence ID" value="GCF08610.1"/>
    <property type="molecule type" value="Genomic_DNA"/>
</dbReference>
<dbReference type="SUPFAM" id="SSF55785">
    <property type="entry name" value="PYP-like sensor domain (PAS domain)"/>
    <property type="match status" value="1"/>
</dbReference>
<dbReference type="Gene3D" id="1.10.287.130">
    <property type="match status" value="1"/>
</dbReference>
<evidence type="ECO:0000259" key="13">
    <source>
        <dbReference type="PROSITE" id="PS50109"/>
    </source>
</evidence>
<name>A0A5A5TAS9_9CHLR</name>
<evidence type="ECO:0000256" key="10">
    <source>
        <dbReference type="ARBA" id="ARBA00022989"/>
    </source>
</evidence>
<protein>
    <recommendedName>
        <fullName evidence="3">histidine kinase</fullName>
        <ecNumber evidence="3">2.7.13.3</ecNumber>
    </recommendedName>
</protein>
<evidence type="ECO:0000256" key="1">
    <source>
        <dbReference type="ARBA" id="ARBA00000085"/>
    </source>
</evidence>
<comment type="catalytic activity">
    <reaction evidence="1">
        <text>ATP + protein L-histidine = ADP + protein N-phospho-L-histidine.</text>
        <dbReference type="EC" id="2.7.13.3"/>
    </reaction>
</comment>
<evidence type="ECO:0000313" key="14">
    <source>
        <dbReference type="EMBL" id="GCF08610.1"/>
    </source>
</evidence>
<keyword evidence="9" id="KW-0067">ATP-binding</keyword>
<dbReference type="GO" id="GO:0016020">
    <property type="term" value="C:membrane"/>
    <property type="evidence" value="ECO:0007669"/>
    <property type="project" value="UniProtKB-SubCell"/>
</dbReference>
<sequence length="587" mass="65274">MESSVQSKSQTVDIPIRPPNGLNAERLLALKGEMEYLNTIGKQFVAAFDRFQVHRALLAALKEIYSFSACCILLKGNPFDLFIIPCYPLNASFLESMIQRIASAANALDFPTVTAEQLTRSAYFDAPDELAQNRAQGELSSTTIGSCLNIPLTVEDRIIGILSLFDEKPGTFDANLLKLTTMIADYAAVALENVRLRERENALWRQAEFERMRLELIIGSMAEGLLITDTNGTIKSLNKSAEQLLAQAQTVLTSGVPLRRLAETSDIPWLPRLVEIIQQALSGKVVKGQELVAGKTDERVPLTLSISAAPLHEAGEFSLKPSGVVAVLNDITSSKQVERLKDDFVSVVSHELRTPLTAIKGYTQHLVRRAERRLHKLRASEPEHNHPEQHDLHSLAIIQSQTEHLERLVNDLLDLSQVQWGDIHLHYTTFQMKAMLENLVRSVQASAEQHLLMLEVVEEETTVTADQVRIEQVIGNILDNAVKYSPHGGQILVSLRKQAQTYHISVKDQGIGVSPEHFEHIFERFYRIQNTASQHYAGIGLGLYVAKAIIRRHGGHIWLESNPENGSTFHVSIPVVPPTQSAEQATA</sequence>
<dbReference type="OrthoDB" id="9777816at2"/>
<reference evidence="14 15" key="1">
    <citation type="submission" date="2019-01" db="EMBL/GenBank/DDBJ databases">
        <title>Draft genome sequence of Dictyobacter sp. Uno17.</title>
        <authorList>
            <person name="Wang C.M."/>
            <person name="Zheng Y."/>
            <person name="Sakai Y."/>
            <person name="Abe K."/>
            <person name="Yokota A."/>
            <person name="Yabe S."/>
        </authorList>
    </citation>
    <scope>NUCLEOTIDE SEQUENCE [LARGE SCALE GENOMIC DNA]</scope>
    <source>
        <strain evidence="14 15">Uno17</strain>
    </source>
</reference>
<dbReference type="Proteomes" id="UP000322530">
    <property type="component" value="Unassembled WGS sequence"/>
</dbReference>
<dbReference type="InterPro" id="IPR003018">
    <property type="entry name" value="GAF"/>
</dbReference>